<feature type="region of interest" description="Disordered" evidence="1">
    <location>
        <begin position="98"/>
        <end position="160"/>
    </location>
</feature>
<reference evidence="3" key="1">
    <citation type="submission" date="2018-11" db="EMBL/GenBank/DDBJ databases">
        <authorList>
            <consortium name="Pathogen Informatics"/>
        </authorList>
    </citation>
    <scope>NUCLEOTIDE SEQUENCE</scope>
</reference>
<dbReference type="Pfam" id="PF23578">
    <property type="entry name" value="DGKI"/>
    <property type="match status" value="1"/>
</dbReference>
<evidence type="ECO:0000313" key="4">
    <source>
        <dbReference type="Proteomes" id="UP000784294"/>
    </source>
</evidence>
<feature type="non-terminal residue" evidence="3">
    <location>
        <position position="220"/>
    </location>
</feature>
<dbReference type="InterPro" id="IPR056383">
    <property type="entry name" value="DGKI-like_dom"/>
</dbReference>
<name>A0A448X812_9PLAT</name>
<gene>
    <name evidence="3" type="ORF">PXEA_LOCUS23945</name>
</gene>
<accession>A0A448X812</accession>
<dbReference type="OrthoDB" id="8958878at2759"/>
<feature type="compositionally biased region" description="Basic and acidic residues" evidence="1">
    <location>
        <begin position="125"/>
        <end position="155"/>
    </location>
</feature>
<evidence type="ECO:0000259" key="2">
    <source>
        <dbReference type="Pfam" id="PF23578"/>
    </source>
</evidence>
<dbReference type="AlphaFoldDB" id="A0A448X812"/>
<evidence type="ECO:0000256" key="1">
    <source>
        <dbReference type="SAM" id="MobiDB-lite"/>
    </source>
</evidence>
<keyword evidence="4" id="KW-1185">Reference proteome</keyword>
<feature type="compositionally biased region" description="Acidic residues" evidence="1">
    <location>
        <begin position="102"/>
        <end position="124"/>
    </location>
</feature>
<comment type="caution">
    <text evidence="3">The sequence shown here is derived from an EMBL/GenBank/DDBJ whole genome shotgun (WGS) entry which is preliminary data.</text>
</comment>
<evidence type="ECO:0000313" key="3">
    <source>
        <dbReference type="EMBL" id="VEL30505.1"/>
    </source>
</evidence>
<dbReference type="Proteomes" id="UP000784294">
    <property type="component" value="Unassembled WGS sequence"/>
</dbReference>
<protein>
    <recommendedName>
        <fullName evidence="2">Diacylglycerol kinase iota-like domain-containing protein</fullName>
    </recommendedName>
</protein>
<sequence>MPPQNYGTELTATTAGRFFRVDSSQEALQYVTDISSEEIFLLDQDWRLFQSDFECPRNMMGPSVQSGVHLPAEQDDGDVDDIKDAGLFTLLRRTSGGVLGADNDDDEMKEEIVEEKDEKDDDNEGKDKDVSIAENRTRLKSVTKRDEEMESDTVRRLSPAGRAKLLSTKIRHKSYARDELTRSTDEASTAQRVRALPFWSTKELCPGPSLARRRPRLQRA</sequence>
<feature type="domain" description="Diacylglycerol kinase iota-like" evidence="2">
    <location>
        <begin position="12"/>
        <end position="43"/>
    </location>
</feature>
<proteinExistence type="predicted"/>
<organism evidence="3 4">
    <name type="scientific">Protopolystoma xenopodis</name>
    <dbReference type="NCBI Taxonomy" id="117903"/>
    <lineage>
        <taxon>Eukaryota</taxon>
        <taxon>Metazoa</taxon>
        <taxon>Spiralia</taxon>
        <taxon>Lophotrochozoa</taxon>
        <taxon>Platyhelminthes</taxon>
        <taxon>Monogenea</taxon>
        <taxon>Polyopisthocotylea</taxon>
        <taxon>Polystomatidea</taxon>
        <taxon>Polystomatidae</taxon>
        <taxon>Protopolystoma</taxon>
    </lineage>
</organism>
<dbReference type="EMBL" id="CAAALY010112830">
    <property type="protein sequence ID" value="VEL30505.1"/>
    <property type="molecule type" value="Genomic_DNA"/>
</dbReference>